<evidence type="ECO:0000256" key="2">
    <source>
        <dbReference type="ARBA" id="ARBA00022448"/>
    </source>
</evidence>
<evidence type="ECO:0000256" key="6">
    <source>
        <dbReference type="ARBA" id="ARBA00022989"/>
    </source>
</evidence>
<accession>K6DGN0</accession>
<gene>
    <name evidence="10" type="ORF">BAZO_09991</name>
</gene>
<evidence type="ECO:0000256" key="8">
    <source>
        <dbReference type="RuleBase" id="RU363032"/>
    </source>
</evidence>
<sequence>MLLRTFVMIILTLMILPVLIIIPLSLSSSMAFEFPPPSYSLKWYENFLENDQWTDGFIRSIIVAFFTSIIAMAIGTMASLAMDRLEFPGKKIFMNLMIAPMVIPLVIVGIAMYHSFSFYKMTNTLTALVLAHSIIAIPIVVITVSAKLKGLDRNLELAALSLGSNPIGVFFKITLPLIRSSVVAGALFAFITSLDEVVVSIFVSGATTKTLPVVMWENMRTQVDPTIAAVSTLLIVCTFIVMIAQAVVTRRMGEKKQAEL</sequence>
<feature type="transmembrane region" description="Helical" evidence="8">
    <location>
        <begin position="182"/>
        <end position="206"/>
    </location>
</feature>
<evidence type="ECO:0000256" key="5">
    <source>
        <dbReference type="ARBA" id="ARBA00022692"/>
    </source>
</evidence>
<feature type="transmembrane region" description="Helical" evidence="8">
    <location>
        <begin position="92"/>
        <end position="113"/>
    </location>
</feature>
<keyword evidence="2 8" id="KW-0813">Transport</keyword>
<feature type="domain" description="ABC transmembrane type-1" evidence="9">
    <location>
        <begin position="57"/>
        <end position="245"/>
    </location>
</feature>
<dbReference type="PANTHER" id="PTHR43357:SF4">
    <property type="entry name" value="INNER MEMBRANE ABC TRANSPORTER PERMEASE PROTEIN YDCV"/>
    <property type="match status" value="1"/>
</dbReference>
<comment type="similarity">
    <text evidence="8">Belongs to the binding-protein-dependent transport system permease family.</text>
</comment>
<evidence type="ECO:0000256" key="3">
    <source>
        <dbReference type="ARBA" id="ARBA00022475"/>
    </source>
</evidence>
<feature type="transmembrane region" description="Helical" evidence="8">
    <location>
        <begin position="7"/>
        <end position="26"/>
    </location>
</feature>
<dbReference type="PATRIC" id="fig|1131731.3.peg.2092"/>
<dbReference type="PROSITE" id="PS50928">
    <property type="entry name" value="ABC_TM1"/>
    <property type="match status" value="1"/>
</dbReference>
<keyword evidence="5 8" id="KW-0812">Transmembrane</keyword>
<dbReference type="PANTHER" id="PTHR43357">
    <property type="entry name" value="INNER MEMBRANE ABC TRANSPORTER PERMEASE PROTEIN YDCV"/>
    <property type="match status" value="1"/>
</dbReference>
<name>K6DGN0_SCHAZ</name>
<reference evidence="10 11" key="1">
    <citation type="journal article" date="2012" name="Front. Microbiol.">
        <title>Redundancy and modularity in membrane-associated dissimilatory nitrate reduction in Bacillus.</title>
        <authorList>
            <person name="Heylen K."/>
            <person name="Keltjens J."/>
        </authorList>
    </citation>
    <scope>NUCLEOTIDE SEQUENCE [LARGE SCALE GENOMIC DNA]</scope>
    <source>
        <strain evidence="10 11">LMG 9581</strain>
    </source>
</reference>
<dbReference type="Proteomes" id="UP000006315">
    <property type="component" value="Unassembled WGS sequence"/>
</dbReference>
<evidence type="ECO:0000313" key="10">
    <source>
        <dbReference type="EMBL" id="EKN67248.1"/>
    </source>
</evidence>
<feature type="transmembrane region" description="Helical" evidence="8">
    <location>
        <begin position="125"/>
        <end position="146"/>
    </location>
</feature>
<keyword evidence="6 8" id="KW-1133">Transmembrane helix</keyword>
<dbReference type="RefSeq" id="WP_003331298.1">
    <property type="nucleotide sequence ID" value="NZ_AJLR01000049.1"/>
</dbReference>
<keyword evidence="11" id="KW-1185">Reference proteome</keyword>
<evidence type="ECO:0000256" key="4">
    <source>
        <dbReference type="ARBA" id="ARBA00022519"/>
    </source>
</evidence>
<dbReference type="InterPro" id="IPR000515">
    <property type="entry name" value="MetI-like"/>
</dbReference>
<evidence type="ECO:0000256" key="1">
    <source>
        <dbReference type="ARBA" id="ARBA00004429"/>
    </source>
</evidence>
<comment type="caution">
    <text evidence="10">The sequence shown here is derived from an EMBL/GenBank/DDBJ whole genome shotgun (WGS) entry which is preliminary data.</text>
</comment>
<feature type="transmembrane region" description="Helical" evidence="8">
    <location>
        <begin position="226"/>
        <end position="248"/>
    </location>
</feature>
<dbReference type="GeneID" id="89471116"/>
<evidence type="ECO:0000256" key="7">
    <source>
        <dbReference type="ARBA" id="ARBA00023136"/>
    </source>
</evidence>
<evidence type="ECO:0000313" key="11">
    <source>
        <dbReference type="Proteomes" id="UP000006315"/>
    </source>
</evidence>
<dbReference type="GO" id="GO:0055085">
    <property type="term" value="P:transmembrane transport"/>
    <property type="evidence" value="ECO:0007669"/>
    <property type="project" value="InterPro"/>
</dbReference>
<feature type="transmembrane region" description="Helical" evidence="8">
    <location>
        <begin position="57"/>
        <end position="80"/>
    </location>
</feature>
<proteinExistence type="inferred from homology"/>
<keyword evidence="3" id="KW-1003">Cell membrane</keyword>
<dbReference type="STRING" id="1131731.BAZO_09991"/>
<dbReference type="InterPro" id="IPR035906">
    <property type="entry name" value="MetI-like_sf"/>
</dbReference>
<dbReference type="Gene3D" id="1.10.3720.10">
    <property type="entry name" value="MetI-like"/>
    <property type="match status" value="1"/>
</dbReference>
<dbReference type="AlphaFoldDB" id="K6DGN0"/>
<protein>
    <recommendedName>
        <fullName evidence="9">ABC transmembrane type-1 domain-containing protein</fullName>
    </recommendedName>
</protein>
<keyword evidence="4" id="KW-0997">Cell inner membrane</keyword>
<comment type="subcellular location">
    <subcellularLocation>
        <location evidence="1">Cell inner membrane</location>
        <topology evidence="1">Multi-pass membrane protein</topology>
    </subcellularLocation>
    <subcellularLocation>
        <location evidence="8">Cell membrane</location>
        <topology evidence="8">Multi-pass membrane protein</topology>
    </subcellularLocation>
</comment>
<organism evidence="10 11">
    <name type="scientific">Schinkia azotoformans LMG 9581</name>
    <dbReference type="NCBI Taxonomy" id="1131731"/>
    <lineage>
        <taxon>Bacteria</taxon>
        <taxon>Bacillati</taxon>
        <taxon>Bacillota</taxon>
        <taxon>Bacilli</taxon>
        <taxon>Bacillales</taxon>
        <taxon>Bacillaceae</taxon>
        <taxon>Calidifontibacillus/Schinkia group</taxon>
        <taxon>Schinkia</taxon>
    </lineage>
</organism>
<dbReference type="CDD" id="cd06261">
    <property type="entry name" value="TM_PBP2"/>
    <property type="match status" value="1"/>
</dbReference>
<dbReference type="SUPFAM" id="SSF161098">
    <property type="entry name" value="MetI-like"/>
    <property type="match status" value="1"/>
</dbReference>
<dbReference type="GO" id="GO:0005886">
    <property type="term" value="C:plasma membrane"/>
    <property type="evidence" value="ECO:0007669"/>
    <property type="project" value="UniProtKB-SubCell"/>
</dbReference>
<dbReference type="Pfam" id="PF00528">
    <property type="entry name" value="BPD_transp_1"/>
    <property type="match status" value="1"/>
</dbReference>
<evidence type="ECO:0000259" key="9">
    <source>
        <dbReference type="PROSITE" id="PS50928"/>
    </source>
</evidence>
<dbReference type="EMBL" id="AJLR01000049">
    <property type="protein sequence ID" value="EKN67248.1"/>
    <property type="molecule type" value="Genomic_DNA"/>
</dbReference>
<keyword evidence="7 8" id="KW-0472">Membrane</keyword>